<evidence type="ECO:0000256" key="1">
    <source>
        <dbReference type="SAM" id="SignalP"/>
    </source>
</evidence>
<feature type="chain" id="PRO_5012385519" evidence="1">
    <location>
        <begin position="26"/>
        <end position="353"/>
    </location>
</feature>
<protein>
    <submittedName>
        <fullName evidence="2">Uncharacterized protein</fullName>
    </submittedName>
</protein>
<evidence type="ECO:0000313" key="2">
    <source>
        <dbReference type="EMBL" id="SFW84855.1"/>
    </source>
</evidence>
<dbReference type="STRING" id="1004.SAMN05661012_05611"/>
<keyword evidence="5" id="KW-1185">Reference proteome</keyword>
<evidence type="ECO:0000313" key="5">
    <source>
        <dbReference type="Proteomes" id="UP001326715"/>
    </source>
</evidence>
<dbReference type="AlphaFoldDB" id="A0A1K1SL85"/>
<dbReference type="Proteomes" id="UP001326715">
    <property type="component" value="Chromosome"/>
</dbReference>
<dbReference type="RefSeq" id="WP_143150910.1">
    <property type="nucleotide sequence ID" value="NZ_CP139972.1"/>
</dbReference>
<reference evidence="3 5" key="2">
    <citation type="submission" date="2023-11" db="EMBL/GenBank/DDBJ databases">
        <title>MicrobeMod: A computational toolkit for identifying prokaryotic methylation and restriction-modification with nanopore sequencing.</title>
        <authorList>
            <person name="Crits-Christoph A."/>
            <person name="Kang S.C."/>
            <person name="Lee H."/>
            <person name="Ostrov N."/>
        </authorList>
    </citation>
    <scope>NUCLEOTIDE SEQUENCE [LARGE SCALE GENOMIC DNA]</scope>
    <source>
        <strain evidence="3 5">ATCC 23090</strain>
    </source>
</reference>
<dbReference type="OrthoDB" id="670036at2"/>
<sequence>MKRTVSMIVCATAILLFCYSCKKNADSTEPPTTIPPAKPVLVTLQPEGEFTVEQAHEADAKSSNGKVTAKSFRDTTYYCVAIYSGTRMYAFGVFKRFDSIHFRLNPDTAYTIRFTLIQRGTGPGLKVVDKFVNGPWGGHANDSMSYAANNSSLASTVVDYYYTANSSLLYTMYDSDSTTNNNFSIFPEATTFFGSIKNYVVDPNHPVVNITMRRLVFGIKYKCPQLTQGRLVVNYTYIYPDASWVGMTQKVYYPNTIDNSLSIYSCGYLVDADTVRYPYNNLKVNVVWELTDGRKFNVVQNGTTIPTPGRNQLLNINVTLPNLDSGTTIPATGSSIGLKLVDSALTTNTPIRF</sequence>
<feature type="signal peptide" evidence="1">
    <location>
        <begin position="1"/>
        <end position="25"/>
    </location>
</feature>
<dbReference type="EMBL" id="CP140154">
    <property type="protein sequence ID" value="WQG88899.1"/>
    <property type="molecule type" value="Genomic_DNA"/>
</dbReference>
<gene>
    <name evidence="2" type="ORF">SAMN05661012_05611</name>
    <name evidence="3" type="ORF">SR876_28625</name>
</gene>
<evidence type="ECO:0000313" key="4">
    <source>
        <dbReference type="Proteomes" id="UP000183788"/>
    </source>
</evidence>
<organism evidence="2 4">
    <name type="scientific">Chitinophaga sancti</name>
    <dbReference type="NCBI Taxonomy" id="1004"/>
    <lineage>
        <taxon>Bacteria</taxon>
        <taxon>Pseudomonadati</taxon>
        <taxon>Bacteroidota</taxon>
        <taxon>Chitinophagia</taxon>
        <taxon>Chitinophagales</taxon>
        <taxon>Chitinophagaceae</taxon>
        <taxon>Chitinophaga</taxon>
    </lineage>
</organism>
<keyword evidence="1" id="KW-0732">Signal</keyword>
<dbReference type="Proteomes" id="UP000183788">
    <property type="component" value="Unassembled WGS sequence"/>
</dbReference>
<accession>A0A1K1SL85</accession>
<name>A0A1K1SL85_9BACT</name>
<dbReference type="EMBL" id="FPIZ01000025">
    <property type="protein sequence ID" value="SFW84855.1"/>
    <property type="molecule type" value="Genomic_DNA"/>
</dbReference>
<proteinExistence type="predicted"/>
<evidence type="ECO:0000313" key="3">
    <source>
        <dbReference type="EMBL" id="WQG88899.1"/>
    </source>
</evidence>
<reference evidence="2 4" key="1">
    <citation type="submission" date="2016-11" db="EMBL/GenBank/DDBJ databases">
        <authorList>
            <person name="Jaros S."/>
            <person name="Januszkiewicz K."/>
            <person name="Wedrychowicz H."/>
        </authorList>
    </citation>
    <scope>NUCLEOTIDE SEQUENCE [LARGE SCALE GENOMIC DNA]</scope>
    <source>
        <strain evidence="2 4">DSM 784</strain>
    </source>
</reference>